<proteinExistence type="predicted"/>
<dbReference type="EMBL" id="JACHND010000001">
    <property type="protein sequence ID" value="MBB4702299.1"/>
    <property type="molecule type" value="Genomic_DNA"/>
</dbReference>
<keyword evidence="2" id="KW-1185">Reference proteome</keyword>
<dbReference type="AlphaFoldDB" id="A0A7W7D8K8"/>
<dbReference type="Proteomes" id="UP000542210">
    <property type="component" value="Unassembled WGS sequence"/>
</dbReference>
<comment type="caution">
    <text evidence="1">The sequence shown here is derived from an EMBL/GenBank/DDBJ whole genome shotgun (WGS) entry which is preliminary data.</text>
</comment>
<evidence type="ECO:0000313" key="2">
    <source>
        <dbReference type="Proteomes" id="UP000542210"/>
    </source>
</evidence>
<protein>
    <submittedName>
        <fullName evidence="1">Putative membrane protein</fullName>
    </submittedName>
</protein>
<organism evidence="1 2">
    <name type="scientific">Sphaerisporangium siamense</name>
    <dbReference type="NCBI Taxonomy" id="795645"/>
    <lineage>
        <taxon>Bacteria</taxon>
        <taxon>Bacillati</taxon>
        <taxon>Actinomycetota</taxon>
        <taxon>Actinomycetes</taxon>
        <taxon>Streptosporangiales</taxon>
        <taxon>Streptosporangiaceae</taxon>
        <taxon>Sphaerisporangium</taxon>
    </lineage>
</organism>
<evidence type="ECO:0000313" key="1">
    <source>
        <dbReference type="EMBL" id="MBB4702299.1"/>
    </source>
</evidence>
<dbReference type="RefSeq" id="WP_184881960.1">
    <property type="nucleotide sequence ID" value="NZ_BOOV01000048.1"/>
</dbReference>
<reference evidence="1 2" key="1">
    <citation type="submission" date="2020-08" db="EMBL/GenBank/DDBJ databases">
        <title>Sequencing the genomes of 1000 actinobacteria strains.</title>
        <authorList>
            <person name="Klenk H.-P."/>
        </authorList>
    </citation>
    <scope>NUCLEOTIDE SEQUENCE [LARGE SCALE GENOMIC DNA]</scope>
    <source>
        <strain evidence="1 2">DSM 45784</strain>
    </source>
</reference>
<sequence>MPSRMTAGQLAKAKQAAATAATLSKLAETATGLGVTRQAKNQAEGELVAAVGKRKATRLKEDALRRAGARAKGLHRLFG</sequence>
<name>A0A7W7D8K8_9ACTN</name>
<accession>A0A7W7D8K8</accession>
<gene>
    <name evidence="1" type="ORF">BJ982_003843</name>
</gene>